<dbReference type="PANTHER" id="PTHR33507">
    <property type="entry name" value="INNER MEMBRANE PROTEIN YBBJ"/>
    <property type="match status" value="1"/>
</dbReference>
<dbReference type="InterPro" id="IPR012340">
    <property type="entry name" value="NA-bd_OB-fold"/>
</dbReference>
<evidence type="ECO:0000256" key="4">
    <source>
        <dbReference type="ARBA" id="ARBA00023136"/>
    </source>
</evidence>
<sequence length="149" mass="16314">MFTPELIWFICGVVLALLEFAVPGVILVFFGVGAWITALTTYLGLTESTASQLLVFASTSVILLFFLRSHIRSRFSGFVSDSQSPEQNLDEFTGKSVVVLEEITPMKPGKVEFKGAPWHAESNETFKSGEIGLIEKAEGLTLIIKKRGA</sequence>
<evidence type="ECO:0000256" key="2">
    <source>
        <dbReference type="ARBA" id="ARBA00022692"/>
    </source>
</evidence>
<keyword evidence="2 5" id="KW-0812">Transmembrane</keyword>
<dbReference type="Proteomes" id="UP000008811">
    <property type="component" value="Chromosome"/>
</dbReference>
<organism evidence="7 8">
    <name type="scientific">Chlorobaculum parvum (strain DSM 263 / NCIMB 8327)</name>
    <name type="common">Chlorobium vibrioforme subsp. thiosulfatophilum</name>
    <dbReference type="NCBI Taxonomy" id="517417"/>
    <lineage>
        <taxon>Bacteria</taxon>
        <taxon>Pseudomonadati</taxon>
        <taxon>Chlorobiota</taxon>
        <taxon>Chlorobiia</taxon>
        <taxon>Chlorobiales</taxon>
        <taxon>Chlorobiaceae</taxon>
        <taxon>Chlorobaculum</taxon>
    </lineage>
</organism>
<dbReference type="GO" id="GO:0005886">
    <property type="term" value="C:plasma membrane"/>
    <property type="evidence" value="ECO:0007669"/>
    <property type="project" value="TreeGrafter"/>
</dbReference>
<keyword evidence="8" id="KW-1185">Reference proteome</keyword>
<evidence type="ECO:0000313" key="8">
    <source>
        <dbReference type="Proteomes" id="UP000008811"/>
    </source>
</evidence>
<accession>B3QPZ2</accession>
<dbReference type="OrthoDB" id="5432219at2"/>
<protein>
    <recommendedName>
        <fullName evidence="6">NfeD-like C-terminal domain-containing protein</fullName>
    </recommendedName>
</protein>
<dbReference type="RefSeq" id="WP_012502828.1">
    <property type="nucleotide sequence ID" value="NC_011027.1"/>
</dbReference>
<dbReference type="STRING" id="517417.Cpar_1597"/>
<proteinExistence type="predicted"/>
<evidence type="ECO:0000259" key="6">
    <source>
        <dbReference type="Pfam" id="PF01957"/>
    </source>
</evidence>
<dbReference type="AlphaFoldDB" id="B3QPZ2"/>
<feature type="domain" description="NfeD-like C-terminal" evidence="6">
    <location>
        <begin position="90"/>
        <end position="146"/>
    </location>
</feature>
<name>B3QPZ2_CHLP8</name>
<feature type="transmembrane region" description="Helical" evidence="5">
    <location>
        <begin position="7"/>
        <end position="37"/>
    </location>
</feature>
<evidence type="ECO:0000256" key="1">
    <source>
        <dbReference type="ARBA" id="ARBA00004141"/>
    </source>
</evidence>
<dbReference type="InterPro" id="IPR002810">
    <property type="entry name" value="NfeD-like_C"/>
</dbReference>
<comment type="subcellular location">
    <subcellularLocation>
        <location evidence="1">Membrane</location>
        <topology evidence="1">Multi-pass membrane protein</topology>
    </subcellularLocation>
</comment>
<dbReference type="InterPro" id="IPR052165">
    <property type="entry name" value="Membrane_assoc_protease"/>
</dbReference>
<dbReference type="Gene3D" id="2.40.50.140">
    <property type="entry name" value="Nucleic acid-binding proteins"/>
    <property type="match status" value="1"/>
</dbReference>
<keyword evidence="3 5" id="KW-1133">Transmembrane helix</keyword>
<feature type="transmembrane region" description="Helical" evidence="5">
    <location>
        <begin position="49"/>
        <end position="67"/>
    </location>
</feature>
<dbReference type="PANTHER" id="PTHR33507:SF3">
    <property type="entry name" value="INNER MEMBRANE PROTEIN YBBJ"/>
    <property type="match status" value="1"/>
</dbReference>
<dbReference type="Pfam" id="PF01957">
    <property type="entry name" value="NfeD"/>
    <property type="match status" value="1"/>
</dbReference>
<dbReference type="SUPFAM" id="SSF141322">
    <property type="entry name" value="NfeD domain-like"/>
    <property type="match status" value="1"/>
</dbReference>
<dbReference type="EMBL" id="CP001099">
    <property type="protein sequence ID" value="ACF11995.1"/>
    <property type="molecule type" value="Genomic_DNA"/>
</dbReference>
<dbReference type="HOGENOM" id="CLU_116732_1_2_10"/>
<evidence type="ECO:0000256" key="5">
    <source>
        <dbReference type="SAM" id="Phobius"/>
    </source>
</evidence>
<reference evidence="7" key="1">
    <citation type="submission" date="2008-06" db="EMBL/GenBank/DDBJ databases">
        <title>Complete sequence of Chlorobaculum parvum NCIB 8327.</title>
        <authorList>
            <consortium name="US DOE Joint Genome Institute"/>
            <person name="Lucas S."/>
            <person name="Copeland A."/>
            <person name="Lapidus A."/>
            <person name="Glavina del Rio T."/>
            <person name="Dalin E."/>
            <person name="Tice H."/>
            <person name="Bruce D."/>
            <person name="Goodwin L."/>
            <person name="Pitluck S."/>
            <person name="Schmutz J."/>
            <person name="Larimer F."/>
            <person name="Land M."/>
            <person name="Hauser L."/>
            <person name="Kyrpides N."/>
            <person name="Mikhailova N."/>
            <person name="Zhao F."/>
            <person name="Li T."/>
            <person name="Liu Z."/>
            <person name="Overmann J."/>
            <person name="Bryant D.A."/>
            <person name="Richardson P."/>
        </authorList>
    </citation>
    <scope>NUCLEOTIDE SEQUENCE [LARGE SCALE GENOMIC DNA]</scope>
    <source>
        <strain evidence="7">NCIB 8327</strain>
    </source>
</reference>
<evidence type="ECO:0000313" key="7">
    <source>
        <dbReference type="EMBL" id="ACF11995.1"/>
    </source>
</evidence>
<dbReference type="eggNOG" id="COG1585">
    <property type="taxonomic scope" value="Bacteria"/>
</dbReference>
<gene>
    <name evidence="7" type="ordered locus">Cpar_1597</name>
</gene>
<keyword evidence="4 5" id="KW-0472">Membrane</keyword>
<dbReference type="KEGG" id="cpc:Cpar_1597"/>
<evidence type="ECO:0000256" key="3">
    <source>
        <dbReference type="ARBA" id="ARBA00022989"/>
    </source>
</evidence>